<sequence>MSQILLVEDEKNIILATKMCLEGAGYDVLVVKDGLTAIDTAFNYKPDLILLDILIPKMNGYLVCEALRQDERTKKLPIVMLSAKAEEEDIKKAMKLGANDYLVKPFEPKELLSKIKDNIEALN</sequence>
<protein>
    <recommendedName>
        <fullName evidence="1">Stage 0 sporulation protein A homolog</fullName>
    </recommendedName>
</protein>
<reference evidence="7" key="1">
    <citation type="submission" date="2017-02" db="EMBL/GenBank/DDBJ databases">
        <authorList>
            <person name="Varghese N."/>
            <person name="Submissions S."/>
        </authorList>
    </citation>
    <scope>NUCLEOTIDE SEQUENCE [LARGE SCALE GENOMIC DNA]</scope>
    <source>
        <strain evidence="7">ATCC BAA-73</strain>
    </source>
</reference>
<dbReference type="EMBL" id="FUWM01000034">
    <property type="protein sequence ID" value="SKA08087.1"/>
    <property type="molecule type" value="Genomic_DNA"/>
</dbReference>
<dbReference type="InterPro" id="IPR011006">
    <property type="entry name" value="CheY-like_superfamily"/>
</dbReference>
<feature type="modified residue" description="4-aspartylphosphate" evidence="4">
    <location>
        <position position="52"/>
    </location>
</feature>
<comment type="function">
    <text evidence="3">May play the central regulatory role in sporulation. It may be an element of the effector pathway responsible for the activation of sporulation genes in response to nutritional stress. Spo0A may act in concert with spo0H (a sigma factor) to control the expression of some genes that are critical to the sporulation process.</text>
</comment>
<keyword evidence="2 4" id="KW-0597">Phosphoprotein</keyword>
<dbReference type="Proteomes" id="UP000190625">
    <property type="component" value="Unassembled WGS sequence"/>
</dbReference>
<dbReference type="OrthoDB" id="9808843at2"/>
<evidence type="ECO:0000256" key="2">
    <source>
        <dbReference type="ARBA" id="ARBA00022553"/>
    </source>
</evidence>
<evidence type="ECO:0000313" key="7">
    <source>
        <dbReference type="Proteomes" id="UP000190625"/>
    </source>
</evidence>
<dbReference type="SUPFAM" id="SSF52172">
    <property type="entry name" value="CheY-like"/>
    <property type="match status" value="1"/>
</dbReference>
<dbReference type="GO" id="GO:0000160">
    <property type="term" value="P:phosphorelay signal transduction system"/>
    <property type="evidence" value="ECO:0007669"/>
    <property type="project" value="InterPro"/>
</dbReference>
<dbReference type="PANTHER" id="PTHR44591:SF3">
    <property type="entry name" value="RESPONSE REGULATORY DOMAIN-CONTAINING PROTEIN"/>
    <property type="match status" value="1"/>
</dbReference>
<dbReference type="CDD" id="cd17574">
    <property type="entry name" value="REC_OmpR"/>
    <property type="match status" value="1"/>
</dbReference>
<feature type="domain" description="Response regulatory" evidence="5">
    <location>
        <begin position="3"/>
        <end position="119"/>
    </location>
</feature>
<evidence type="ECO:0000256" key="1">
    <source>
        <dbReference type="ARBA" id="ARBA00018672"/>
    </source>
</evidence>
<dbReference type="Gene3D" id="3.40.50.2300">
    <property type="match status" value="1"/>
</dbReference>
<organism evidence="6 7">
    <name type="scientific">Selenihalanaerobacter shriftii</name>
    <dbReference type="NCBI Taxonomy" id="142842"/>
    <lineage>
        <taxon>Bacteria</taxon>
        <taxon>Bacillati</taxon>
        <taxon>Bacillota</taxon>
        <taxon>Clostridia</taxon>
        <taxon>Halanaerobiales</taxon>
        <taxon>Halobacteroidaceae</taxon>
        <taxon>Selenihalanaerobacter</taxon>
    </lineage>
</organism>
<name>A0A1T4QWY4_9FIRM</name>
<dbReference type="Pfam" id="PF00072">
    <property type="entry name" value="Response_reg"/>
    <property type="match status" value="1"/>
</dbReference>
<dbReference type="SMART" id="SM00448">
    <property type="entry name" value="REC"/>
    <property type="match status" value="1"/>
</dbReference>
<evidence type="ECO:0000256" key="4">
    <source>
        <dbReference type="PROSITE-ProRule" id="PRU00169"/>
    </source>
</evidence>
<evidence type="ECO:0000256" key="3">
    <source>
        <dbReference type="ARBA" id="ARBA00024867"/>
    </source>
</evidence>
<dbReference type="PANTHER" id="PTHR44591">
    <property type="entry name" value="STRESS RESPONSE REGULATOR PROTEIN 1"/>
    <property type="match status" value="1"/>
</dbReference>
<evidence type="ECO:0000313" key="6">
    <source>
        <dbReference type="EMBL" id="SKA08087.1"/>
    </source>
</evidence>
<keyword evidence="7" id="KW-1185">Reference proteome</keyword>
<dbReference type="InterPro" id="IPR050595">
    <property type="entry name" value="Bact_response_regulator"/>
</dbReference>
<dbReference type="RefSeq" id="WP_078811109.1">
    <property type="nucleotide sequence ID" value="NZ_FUWM01000034.1"/>
</dbReference>
<proteinExistence type="predicted"/>
<gene>
    <name evidence="6" type="ORF">SAMN02745118_02723</name>
</gene>
<dbReference type="PROSITE" id="PS50110">
    <property type="entry name" value="RESPONSE_REGULATORY"/>
    <property type="match status" value="1"/>
</dbReference>
<dbReference type="AlphaFoldDB" id="A0A1T4QWY4"/>
<dbReference type="InterPro" id="IPR001789">
    <property type="entry name" value="Sig_transdc_resp-reg_receiver"/>
</dbReference>
<evidence type="ECO:0000259" key="5">
    <source>
        <dbReference type="PROSITE" id="PS50110"/>
    </source>
</evidence>
<accession>A0A1T4QWY4</accession>
<dbReference type="STRING" id="142842.SAMN02745118_02723"/>